<dbReference type="Proteomes" id="UP000177947">
    <property type="component" value="Unassembled WGS sequence"/>
</dbReference>
<feature type="transmembrane region" description="Helical" evidence="1">
    <location>
        <begin position="29"/>
        <end position="52"/>
    </location>
</feature>
<organism evidence="2 3">
    <name type="scientific">Candidatus Azambacteria bacterium RIFCSPLOWO2_01_FULL_37_9</name>
    <dbReference type="NCBI Taxonomy" id="1797297"/>
    <lineage>
        <taxon>Bacteria</taxon>
        <taxon>Candidatus Azamiibacteriota</taxon>
    </lineage>
</organism>
<keyword evidence="1" id="KW-1133">Transmembrane helix</keyword>
<evidence type="ECO:0000313" key="2">
    <source>
        <dbReference type="EMBL" id="OGD38349.1"/>
    </source>
</evidence>
<reference evidence="2 3" key="1">
    <citation type="journal article" date="2016" name="Nat. Commun.">
        <title>Thousands of microbial genomes shed light on interconnected biogeochemical processes in an aquifer system.</title>
        <authorList>
            <person name="Anantharaman K."/>
            <person name="Brown C.T."/>
            <person name="Hug L.A."/>
            <person name="Sharon I."/>
            <person name="Castelle C.J."/>
            <person name="Probst A.J."/>
            <person name="Thomas B.C."/>
            <person name="Singh A."/>
            <person name="Wilkins M.J."/>
            <person name="Karaoz U."/>
            <person name="Brodie E.L."/>
            <person name="Williams K.H."/>
            <person name="Hubbard S.S."/>
            <person name="Banfield J.F."/>
        </authorList>
    </citation>
    <scope>NUCLEOTIDE SEQUENCE [LARGE SCALE GENOMIC DNA]</scope>
</reference>
<keyword evidence="1" id="KW-0812">Transmembrane</keyword>
<comment type="caution">
    <text evidence="2">The sequence shown here is derived from an EMBL/GenBank/DDBJ whole genome shotgun (WGS) entry which is preliminary data.</text>
</comment>
<sequence>MDQDIMQKFEEQARRLEEIHRSVEKTRKYFLWTLIISVVVIILPLIGLMFMIPQFLGTLQLGL</sequence>
<protein>
    <submittedName>
        <fullName evidence="2">Uncharacterized protein</fullName>
    </submittedName>
</protein>
<evidence type="ECO:0000256" key="1">
    <source>
        <dbReference type="SAM" id="Phobius"/>
    </source>
</evidence>
<proteinExistence type="predicted"/>
<dbReference type="EMBL" id="MEYQ01000046">
    <property type="protein sequence ID" value="OGD38349.1"/>
    <property type="molecule type" value="Genomic_DNA"/>
</dbReference>
<keyword evidence="1" id="KW-0472">Membrane</keyword>
<name>A0A1F5C686_9BACT</name>
<accession>A0A1F5C686</accession>
<dbReference type="AlphaFoldDB" id="A0A1F5C686"/>
<gene>
    <name evidence="2" type="ORF">A2907_00975</name>
</gene>
<evidence type="ECO:0000313" key="3">
    <source>
        <dbReference type="Proteomes" id="UP000177947"/>
    </source>
</evidence>